<accession>A0A8S2PVY4</accession>
<evidence type="ECO:0000256" key="6">
    <source>
        <dbReference type="ARBA" id="ARBA00023034"/>
    </source>
</evidence>
<keyword evidence="7" id="KW-0472">Membrane</keyword>
<name>A0A8S2PVY4_9BILA</name>
<evidence type="ECO:0000256" key="7">
    <source>
        <dbReference type="ARBA" id="ARBA00023136"/>
    </source>
</evidence>
<evidence type="ECO:0000256" key="5">
    <source>
        <dbReference type="ARBA" id="ARBA00022927"/>
    </source>
</evidence>
<comment type="subcellular location">
    <subcellularLocation>
        <location evidence="1">Golgi apparatus membrane</location>
        <topology evidence="1">Peripheral membrane protein</topology>
    </subcellularLocation>
</comment>
<dbReference type="GO" id="GO:0017119">
    <property type="term" value="C:Golgi transport complex"/>
    <property type="evidence" value="ECO:0007669"/>
    <property type="project" value="InterPro"/>
</dbReference>
<dbReference type="GO" id="GO:0000139">
    <property type="term" value="C:Golgi membrane"/>
    <property type="evidence" value="ECO:0007669"/>
    <property type="project" value="UniProtKB-SubCell"/>
</dbReference>
<evidence type="ECO:0000313" key="8">
    <source>
        <dbReference type="EMBL" id="CAF1266878.1"/>
    </source>
</evidence>
<sequence length="984" mass="112705">YHYLTLLLKIMEIEKLDIDSIFIKYTIKEIVEHVDQKIKVDMERKKEELRSMVGERYRDLIEAADEIFSMKKCAKGVETSVHLLNEKCSKVDNVISFQSGTKKGKDEPEMSLAIAVRILTETRRVCWMYLEENNFIVAARQYLLAAHMASSFELRNNNDGIENIDLESQKAIVCATRLWHQTRHIKAIILEKARAYLNVKDADVNSLGNALSTLIAFGNKSIDHILTEFLNAKLYSIKACYQNVDIKQNSKDSVRQLLVLFINTIFEIDMLFSKNDDIEKDERDLLKKHVLLFFSPNYSPKTASSASPQIIKAEQDFFKNCESVDMSTFSEQQTQLVKDSVEKWLKTMLETVKIGLGELLRYTSSLKALLHLKSNLINLMSEDRMKHWQTVCSRLLNTNMEISLWDDIIKLELREQARKVLHARFDQFNRTALKKVEQKLSAFQMNSSGKMDKSTDTNVLDYIWSDIDNGIPSDYVWSPSTNRIPIGDAKFSLKAVAIPMDLQILCREFDDELNQILIDVNEFSSTDTPEMDNLNVFPTIQSNVGFFDDRNFVVDHLEECVINLCTTLVTHLRQLANDNEKSKDEEKFSASLIWLGACARAIPIACKNLKNSLDVANETGNSSTEKKIRSMPQSAVFKRSNVNYKAEKPSWLKTRDLFMTTHTDLFKQWIKHICSIVDEQLIINLKTFLDDLPNLIWDEVEIEESLDTDKSYKSVIRVPMYCTPFIEEILFNVCQQINRALAHGLEKDLSVEMASRLLYTFLNVYESWLTDNIKNSTKKRIQTRIIQIIYDLRFVHMLLERKDGSVSAKELNERFMRLIDNIEAEVDPFDLNVLSPYMQSHLQKMGPRSSVRTKKMILINVYITYNLLFGHLVNNDRLIPSKPLPMNTQDANNILSLSTCSQRFSLLPIAGNMNITATNSSSIIPSSSSKIKVLSSTAQGLSTSLATNSDTELTAIASTPYKPIASNVAEVATYYSKWFSSMVK</sequence>
<keyword evidence="4" id="KW-0813">Transport</keyword>
<comment type="caution">
    <text evidence="9">The sequence shown here is derived from an EMBL/GenBank/DDBJ whole genome shotgun (WGS) entry which is preliminary data.</text>
</comment>
<dbReference type="AlphaFoldDB" id="A0A8S2PVY4"/>
<dbReference type="EMBL" id="CAJNOK010017592">
    <property type="protein sequence ID" value="CAF1266878.1"/>
    <property type="molecule type" value="Genomic_DNA"/>
</dbReference>
<feature type="non-terminal residue" evidence="9">
    <location>
        <position position="1"/>
    </location>
</feature>
<keyword evidence="6" id="KW-0333">Golgi apparatus</keyword>
<evidence type="ECO:0000313" key="9">
    <source>
        <dbReference type="EMBL" id="CAF4072873.1"/>
    </source>
</evidence>
<evidence type="ECO:0000256" key="2">
    <source>
        <dbReference type="ARBA" id="ARBA00006653"/>
    </source>
</evidence>
<evidence type="ECO:0000313" key="10">
    <source>
        <dbReference type="Proteomes" id="UP000682733"/>
    </source>
</evidence>
<evidence type="ECO:0000256" key="3">
    <source>
        <dbReference type="ARBA" id="ARBA00020978"/>
    </source>
</evidence>
<gene>
    <name evidence="8" type="ORF">OVA965_LOCUS26997</name>
    <name evidence="9" type="ORF">TMI583_LOCUS27740</name>
</gene>
<evidence type="ECO:0000256" key="1">
    <source>
        <dbReference type="ARBA" id="ARBA00004395"/>
    </source>
</evidence>
<organism evidence="9 10">
    <name type="scientific">Didymodactylos carnosus</name>
    <dbReference type="NCBI Taxonomy" id="1234261"/>
    <lineage>
        <taxon>Eukaryota</taxon>
        <taxon>Metazoa</taxon>
        <taxon>Spiralia</taxon>
        <taxon>Gnathifera</taxon>
        <taxon>Rotifera</taxon>
        <taxon>Eurotatoria</taxon>
        <taxon>Bdelloidea</taxon>
        <taxon>Philodinida</taxon>
        <taxon>Philodinidae</taxon>
        <taxon>Didymodactylos</taxon>
    </lineage>
</organism>
<protein>
    <recommendedName>
        <fullName evidence="3">Conserved oligomeric Golgi complex subunit 1</fullName>
    </recommendedName>
</protein>
<dbReference type="Pfam" id="PF08700">
    <property type="entry name" value="VPS51_Exo84_N"/>
    <property type="match status" value="1"/>
</dbReference>
<dbReference type="InterPro" id="IPR033370">
    <property type="entry name" value="COG1"/>
</dbReference>
<evidence type="ECO:0000256" key="4">
    <source>
        <dbReference type="ARBA" id="ARBA00022448"/>
    </source>
</evidence>
<comment type="similarity">
    <text evidence="2">Belongs to the COG1 family.</text>
</comment>
<dbReference type="GO" id="GO:0015031">
    <property type="term" value="P:protein transport"/>
    <property type="evidence" value="ECO:0007669"/>
    <property type="project" value="UniProtKB-KW"/>
</dbReference>
<dbReference type="PANTHER" id="PTHR31658">
    <property type="entry name" value="CONSERVED OLIGOMERIC GOLGI COMPLEX SUBUNIT 1"/>
    <property type="match status" value="1"/>
</dbReference>
<dbReference type="GO" id="GO:0006891">
    <property type="term" value="P:intra-Golgi vesicle-mediated transport"/>
    <property type="evidence" value="ECO:0007669"/>
    <property type="project" value="InterPro"/>
</dbReference>
<reference evidence="9" key="1">
    <citation type="submission" date="2021-02" db="EMBL/GenBank/DDBJ databases">
        <authorList>
            <person name="Nowell W R."/>
        </authorList>
    </citation>
    <scope>NUCLEOTIDE SEQUENCE</scope>
</reference>
<keyword evidence="5" id="KW-0653">Protein transport</keyword>
<dbReference type="Proteomes" id="UP000677228">
    <property type="component" value="Unassembled WGS sequence"/>
</dbReference>
<proteinExistence type="inferred from homology"/>
<dbReference type="EMBL" id="CAJOBA010039151">
    <property type="protein sequence ID" value="CAF4072873.1"/>
    <property type="molecule type" value="Genomic_DNA"/>
</dbReference>
<dbReference type="Proteomes" id="UP000682733">
    <property type="component" value="Unassembled WGS sequence"/>
</dbReference>
<dbReference type="PANTHER" id="PTHR31658:SF0">
    <property type="entry name" value="CONSERVED OLIGOMERIC GOLGI COMPLEX SUBUNIT 1"/>
    <property type="match status" value="1"/>
</dbReference>